<proteinExistence type="predicted"/>
<feature type="region of interest" description="Disordered" evidence="1">
    <location>
        <begin position="17"/>
        <end position="41"/>
    </location>
</feature>
<protein>
    <submittedName>
        <fullName evidence="2">Uncharacterized protein</fullName>
    </submittedName>
</protein>
<organism evidence="2 3">
    <name type="scientific">Acer yangbiense</name>
    <dbReference type="NCBI Taxonomy" id="1000413"/>
    <lineage>
        <taxon>Eukaryota</taxon>
        <taxon>Viridiplantae</taxon>
        <taxon>Streptophyta</taxon>
        <taxon>Embryophyta</taxon>
        <taxon>Tracheophyta</taxon>
        <taxon>Spermatophyta</taxon>
        <taxon>Magnoliopsida</taxon>
        <taxon>eudicotyledons</taxon>
        <taxon>Gunneridae</taxon>
        <taxon>Pentapetalae</taxon>
        <taxon>rosids</taxon>
        <taxon>malvids</taxon>
        <taxon>Sapindales</taxon>
        <taxon>Sapindaceae</taxon>
        <taxon>Hippocastanoideae</taxon>
        <taxon>Acereae</taxon>
        <taxon>Acer</taxon>
    </lineage>
</organism>
<feature type="compositionally biased region" description="Polar residues" evidence="1">
    <location>
        <begin position="53"/>
        <end position="71"/>
    </location>
</feature>
<dbReference type="EMBL" id="VAHF01000001">
    <property type="protein sequence ID" value="TXG73474.1"/>
    <property type="molecule type" value="Genomic_DNA"/>
</dbReference>
<comment type="caution">
    <text evidence="2">The sequence shown here is derived from an EMBL/GenBank/DDBJ whole genome shotgun (WGS) entry which is preliminary data.</text>
</comment>
<reference evidence="3" key="1">
    <citation type="journal article" date="2019" name="Gigascience">
        <title>De novo genome assembly of the endangered Acer yangbiense, a plant species with extremely small populations endemic to Yunnan Province, China.</title>
        <authorList>
            <person name="Yang J."/>
            <person name="Wariss H.M."/>
            <person name="Tao L."/>
            <person name="Zhang R."/>
            <person name="Yun Q."/>
            <person name="Hollingsworth P."/>
            <person name="Dao Z."/>
            <person name="Luo G."/>
            <person name="Guo H."/>
            <person name="Ma Y."/>
            <person name="Sun W."/>
        </authorList>
    </citation>
    <scope>NUCLEOTIDE SEQUENCE [LARGE SCALE GENOMIC DNA]</scope>
    <source>
        <strain evidence="3">cv. Malutang</strain>
    </source>
</reference>
<evidence type="ECO:0000313" key="3">
    <source>
        <dbReference type="Proteomes" id="UP000323000"/>
    </source>
</evidence>
<sequence>MHFPLYERLANIFGKDRANGKAAQTPDQQAANFDERNNFGNEFEIPESFSPMLMNQSQSDLNGNQAASQPSFRKRLRSKSADPIALSMNRFSDMMKEAMEKTIEAFNEFGQILSTNKANEFERIAHEL</sequence>
<dbReference type="OrthoDB" id="10407441at2759"/>
<dbReference type="AlphaFoldDB" id="A0A5C7IX42"/>
<evidence type="ECO:0000256" key="1">
    <source>
        <dbReference type="SAM" id="MobiDB-lite"/>
    </source>
</evidence>
<gene>
    <name evidence="2" type="ORF">EZV62_002053</name>
</gene>
<evidence type="ECO:0000313" key="2">
    <source>
        <dbReference type="EMBL" id="TXG73474.1"/>
    </source>
</evidence>
<keyword evidence="3" id="KW-1185">Reference proteome</keyword>
<dbReference type="Proteomes" id="UP000323000">
    <property type="component" value="Chromosome 1"/>
</dbReference>
<name>A0A5C7IX42_9ROSI</name>
<accession>A0A5C7IX42</accession>
<feature type="region of interest" description="Disordered" evidence="1">
    <location>
        <begin position="53"/>
        <end position="80"/>
    </location>
</feature>